<proteinExistence type="predicted"/>
<dbReference type="GO" id="GO:0046872">
    <property type="term" value="F:metal ion binding"/>
    <property type="evidence" value="ECO:0007669"/>
    <property type="project" value="UniProtKB-KW"/>
</dbReference>
<evidence type="ECO:0000256" key="10">
    <source>
        <dbReference type="ARBA" id="ARBA00048540"/>
    </source>
</evidence>
<name>A0A4Y3WMS6_9PSEU</name>
<evidence type="ECO:0000256" key="11">
    <source>
        <dbReference type="SAM" id="MobiDB-lite"/>
    </source>
</evidence>
<keyword evidence="13" id="KW-1185">Reference proteome</keyword>
<comment type="cofactor">
    <cofactor evidence="1">
        <name>Mg(2+)</name>
        <dbReference type="ChEBI" id="CHEBI:18420"/>
    </cofactor>
</comment>
<evidence type="ECO:0000313" key="12">
    <source>
        <dbReference type="EMBL" id="GEC18626.1"/>
    </source>
</evidence>
<dbReference type="Proteomes" id="UP000320338">
    <property type="component" value="Unassembled WGS sequence"/>
</dbReference>
<feature type="region of interest" description="Disordered" evidence="11">
    <location>
        <begin position="246"/>
        <end position="279"/>
    </location>
</feature>
<evidence type="ECO:0000256" key="8">
    <source>
        <dbReference type="ARBA" id="ARBA00022842"/>
    </source>
</evidence>
<keyword evidence="6" id="KW-0479">Metal-binding</keyword>
<evidence type="ECO:0000256" key="5">
    <source>
        <dbReference type="ARBA" id="ARBA00022679"/>
    </source>
</evidence>
<dbReference type="RefSeq" id="WP_218029998.1">
    <property type="nucleotide sequence ID" value="NZ_BAAARZ010000021.1"/>
</dbReference>
<evidence type="ECO:0000313" key="13">
    <source>
        <dbReference type="Proteomes" id="UP000320338"/>
    </source>
</evidence>
<evidence type="ECO:0000256" key="6">
    <source>
        <dbReference type="ARBA" id="ARBA00022723"/>
    </source>
</evidence>
<dbReference type="PANTHER" id="PTHR30040:SF2">
    <property type="entry name" value="FAD:PROTEIN FMN TRANSFERASE"/>
    <property type="match status" value="1"/>
</dbReference>
<organism evidence="12 13">
    <name type="scientific">Pseudonocardia hydrocarbonoxydans</name>
    <dbReference type="NCBI Taxonomy" id="76726"/>
    <lineage>
        <taxon>Bacteria</taxon>
        <taxon>Bacillati</taxon>
        <taxon>Actinomycetota</taxon>
        <taxon>Actinomycetes</taxon>
        <taxon>Pseudonocardiales</taxon>
        <taxon>Pseudonocardiaceae</taxon>
        <taxon>Pseudonocardia</taxon>
    </lineage>
</organism>
<evidence type="ECO:0000256" key="3">
    <source>
        <dbReference type="ARBA" id="ARBA00016337"/>
    </source>
</evidence>
<dbReference type="InterPro" id="IPR024932">
    <property type="entry name" value="ApbE"/>
</dbReference>
<protein>
    <recommendedName>
        <fullName evidence="3">FAD:protein FMN transferase</fullName>
        <ecNumber evidence="2">2.7.1.180</ecNumber>
    </recommendedName>
    <alternativeName>
        <fullName evidence="9">Flavin transferase</fullName>
    </alternativeName>
</protein>
<evidence type="ECO:0000256" key="7">
    <source>
        <dbReference type="ARBA" id="ARBA00022827"/>
    </source>
</evidence>
<dbReference type="SUPFAM" id="SSF143631">
    <property type="entry name" value="ApbE-like"/>
    <property type="match status" value="1"/>
</dbReference>
<comment type="catalytic activity">
    <reaction evidence="10">
        <text>L-threonyl-[protein] + FAD = FMN-L-threonyl-[protein] + AMP + H(+)</text>
        <dbReference type="Rhea" id="RHEA:36847"/>
        <dbReference type="Rhea" id="RHEA-COMP:11060"/>
        <dbReference type="Rhea" id="RHEA-COMP:11061"/>
        <dbReference type="ChEBI" id="CHEBI:15378"/>
        <dbReference type="ChEBI" id="CHEBI:30013"/>
        <dbReference type="ChEBI" id="CHEBI:57692"/>
        <dbReference type="ChEBI" id="CHEBI:74257"/>
        <dbReference type="ChEBI" id="CHEBI:456215"/>
        <dbReference type="EC" id="2.7.1.180"/>
    </reaction>
</comment>
<evidence type="ECO:0000256" key="2">
    <source>
        <dbReference type="ARBA" id="ARBA00011955"/>
    </source>
</evidence>
<sequence length="328" mass="34371">MSGRLHVEHVMGTAVTVDLRVAGPADRAVAEVVALLHEVDRVFSTWRPDSDVSRLRAGTLALDACHPWVEQVLTLCARRRDLTAGWFDPWAIPGGVDPTGLVKGWAAQRASDVLVAHGFDDHCVNAGGDVRVRGDANPGVDGRPGWQVGVVDPADRTRMLDVLVVRDGAVATSGAYERGTLAVDPHSGRRVEPLRSATVTGPDLAVADALSTAASAAGLDALPWLASLDGFEALVVTRGEAVHTTPGWVGPAGRRPGQGAPGPAPGYRREGRGRSSVVDEPARVAAVHRGDPACVTMTGQAATTRRAARSRIGSCTAVSRTRVGWLRG</sequence>
<evidence type="ECO:0000256" key="1">
    <source>
        <dbReference type="ARBA" id="ARBA00001946"/>
    </source>
</evidence>
<gene>
    <name evidence="12" type="ORF">PHY01_09090</name>
</gene>
<evidence type="ECO:0000256" key="9">
    <source>
        <dbReference type="ARBA" id="ARBA00031306"/>
    </source>
</evidence>
<comment type="caution">
    <text evidence="12">The sequence shown here is derived from an EMBL/GenBank/DDBJ whole genome shotgun (WGS) entry which is preliminary data.</text>
</comment>
<evidence type="ECO:0000256" key="4">
    <source>
        <dbReference type="ARBA" id="ARBA00022630"/>
    </source>
</evidence>
<dbReference type="InterPro" id="IPR003374">
    <property type="entry name" value="ApbE-like_sf"/>
</dbReference>
<dbReference type="EMBL" id="BJNG01000006">
    <property type="protein sequence ID" value="GEC18626.1"/>
    <property type="molecule type" value="Genomic_DNA"/>
</dbReference>
<keyword evidence="7" id="KW-0274">FAD</keyword>
<dbReference type="EC" id="2.7.1.180" evidence="2"/>
<dbReference type="Gene3D" id="3.10.520.10">
    <property type="entry name" value="ApbE-like domains"/>
    <property type="match status" value="2"/>
</dbReference>
<dbReference type="AlphaFoldDB" id="A0A4Y3WMS6"/>
<reference evidence="12 13" key="1">
    <citation type="submission" date="2019-06" db="EMBL/GenBank/DDBJ databases">
        <title>Whole genome shotgun sequence of Pseudonocardia hydrocarbonoxydans NBRC 14498.</title>
        <authorList>
            <person name="Hosoyama A."/>
            <person name="Uohara A."/>
            <person name="Ohji S."/>
            <person name="Ichikawa N."/>
        </authorList>
    </citation>
    <scope>NUCLEOTIDE SEQUENCE [LARGE SCALE GENOMIC DNA]</scope>
    <source>
        <strain evidence="12 13">NBRC 14498</strain>
    </source>
</reference>
<accession>A0A4Y3WMS6</accession>
<keyword evidence="5" id="KW-0808">Transferase</keyword>
<keyword evidence="4" id="KW-0285">Flavoprotein</keyword>
<dbReference type="Pfam" id="PF02424">
    <property type="entry name" value="ApbE"/>
    <property type="match status" value="2"/>
</dbReference>
<dbReference type="GO" id="GO:0016740">
    <property type="term" value="F:transferase activity"/>
    <property type="evidence" value="ECO:0007669"/>
    <property type="project" value="UniProtKB-KW"/>
</dbReference>
<keyword evidence="8" id="KW-0460">Magnesium</keyword>
<dbReference type="PANTHER" id="PTHR30040">
    <property type="entry name" value="THIAMINE BIOSYNTHESIS LIPOPROTEIN APBE"/>
    <property type="match status" value="1"/>
</dbReference>